<evidence type="ECO:0000256" key="2">
    <source>
        <dbReference type="SAM" id="SignalP"/>
    </source>
</evidence>
<keyword evidence="4" id="KW-1185">Reference proteome</keyword>
<name>A0AA38UKA5_9AGAR</name>
<dbReference type="EMBL" id="MU805964">
    <property type="protein sequence ID" value="KAJ3843931.1"/>
    <property type="molecule type" value="Genomic_DNA"/>
</dbReference>
<comment type="caution">
    <text evidence="3">The sequence shown here is derived from an EMBL/GenBank/DDBJ whole genome shotgun (WGS) entry which is preliminary data.</text>
</comment>
<dbReference type="Proteomes" id="UP001163846">
    <property type="component" value="Unassembled WGS sequence"/>
</dbReference>
<feature type="region of interest" description="Disordered" evidence="1">
    <location>
        <begin position="37"/>
        <end position="68"/>
    </location>
</feature>
<organism evidence="3 4">
    <name type="scientific">Lentinula raphanica</name>
    <dbReference type="NCBI Taxonomy" id="153919"/>
    <lineage>
        <taxon>Eukaryota</taxon>
        <taxon>Fungi</taxon>
        <taxon>Dikarya</taxon>
        <taxon>Basidiomycota</taxon>
        <taxon>Agaricomycotina</taxon>
        <taxon>Agaricomycetes</taxon>
        <taxon>Agaricomycetidae</taxon>
        <taxon>Agaricales</taxon>
        <taxon>Marasmiineae</taxon>
        <taxon>Omphalotaceae</taxon>
        <taxon>Lentinula</taxon>
    </lineage>
</organism>
<proteinExistence type="predicted"/>
<evidence type="ECO:0000313" key="4">
    <source>
        <dbReference type="Proteomes" id="UP001163846"/>
    </source>
</evidence>
<reference evidence="3" key="1">
    <citation type="submission" date="2022-08" db="EMBL/GenBank/DDBJ databases">
        <authorList>
            <consortium name="DOE Joint Genome Institute"/>
            <person name="Min B."/>
            <person name="Riley R."/>
            <person name="Sierra-Patev S."/>
            <person name="Naranjo-Ortiz M."/>
            <person name="Looney B."/>
            <person name="Konkel Z."/>
            <person name="Slot J.C."/>
            <person name="Sakamoto Y."/>
            <person name="Steenwyk J.L."/>
            <person name="Rokas A."/>
            <person name="Carro J."/>
            <person name="Camarero S."/>
            <person name="Ferreira P."/>
            <person name="Molpeceres G."/>
            <person name="Ruiz-Duenas F.J."/>
            <person name="Serrano A."/>
            <person name="Henrissat B."/>
            <person name="Drula E."/>
            <person name="Hughes K.W."/>
            <person name="Mata J.L."/>
            <person name="Ishikawa N.K."/>
            <person name="Vargas-Isla R."/>
            <person name="Ushijima S."/>
            <person name="Smith C.A."/>
            <person name="Ahrendt S."/>
            <person name="Andreopoulos W."/>
            <person name="He G."/>
            <person name="Labutti K."/>
            <person name="Lipzen A."/>
            <person name="Ng V."/>
            <person name="Sandor L."/>
            <person name="Barry K."/>
            <person name="Martinez A.T."/>
            <person name="Xiao Y."/>
            <person name="Gibbons J.G."/>
            <person name="Terashima K."/>
            <person name="Hibbett D.S."/>
            <person name="Grigoriev I.V."/>
        </authorList>
    </citation>
    <scope>NUCLEOTIDE SEQUENCE</scope>
    <source>
        <strain evidence="3">TFB9207</strain>
    </source>
</reference>
<feature type="chain" id="PRO_5041338468" evidence="2">
    <location>
        <begin position="32"/>
        <end position="157"/>
    </location>
</feature>
<evidence type="ECO:0000313" key="3">
    <source>
        <dbReference type="EMBL" id="KAJ3843931.1"/>
    </source>
</evidence>
<sequence length="157" mass="16974">MRIPIPACSPACVRYAGALGLLSLLVATASSLPQGPAGGLGISGDPPNKPSQGSNRLSSDVRKINSNRDGLRDLANHQYFTISDSAPPAGVENIDESSRNPIVIVKFKAKGPSDNPQNRPHPRPYHGLELSTEHLITPELVASAYIYTRRRLEITWR</sequence>
<dbReference type="AlphaFoldDB" id="A0AA38UKA5"/>
<feature type="signal peptide" evidence="2">
    <location>
        <begin position="1"/>
        <end position="31"/>
    </location>
</feature>
<protein>
    <submittedName>
        <fullName evidence="3">Uncharacterized protein</fullName>
    </submittedName>
</protein>
<keyword evidence="2" id="KW-0732">Signal</keyword>
<evidence type="ECO:0000256" key="1">
    <source>
        <dbReference type="SAM" id="MobiDB-lite"/>
    </source>
</evidence>
<gene>
    <name evidence="3" type="ORF">F5878DRAFT_685335</name>
</gene>
<accession>A0AA38UKA5</accession>